<sequence length="124" mass="14226">MTEKTLNKNAFDIAEDDLLVEDVPFGLVIVSHKISQEKLPIRFLYREKPSQSYPDSGWRFFSGYEDEKYTNNPDNFSIYSLTCLANFQPEISGDMLYSPIGSVFEKKPGSDQFEAVSDWPIPNE</sequence>
<evidence type="ECO:0000313" key="2">
    <source>
        <dbReference type="EMBL" id="EIJ67341.1"/>
    </source>
</evidence>
<reference evidence="2 3" key="1">
    <citation type="submission" date="2012-03" db="EMBL/GenBank/DDBJ databases">
        <authorList>
            <person name="Harkins D.M."/>
            <person name="Madupu R."/>
            <person name="Durkin A.S."/>
            <person name="Torralba M."/>
            <person name="Methe B."/>
            <person name="Sutton G.G."/>
            <person name="Nelson K.E."/>
        </authorList>
    </citation>
    <scope>NUCLEOTIDE SEQUENCE [LARGE SCALE GENOMIC DNA]</scope>
    <source>
        <strain evidence="2 3">CCUG 2042</strain>
    </source>
</reference>
<dbReference type="InterPro" id="IPR018689">
    <property type="entry name" value="Imm33_dom"/>
</dbReference>
<organism evidence="2 3">
    <name type="scientific">Pasteurella bettyae CCUG 2042</name>
    <dbReference type="NCBI Taxonomy" id="1095749"/>
    <lineage>
        <taxon>Bacteria</taxon>
        <taxon>Pseudomonadati</taxon>
        <taxon>Pseudomonadota</taxon>
        <taxon>Gammaproteobacteria</taxon>
        <taxon>Pasteurellales</taxon>
        <taxon>Pasteurellaceae</taxon>
        <taxon>Pasteurella</taxon>
    </lineage>
</organism>
<dbReference type="RefSeq" id="WP_005761817.1">
    <property type="nucleotide sequence ID" value="NZ_AJSX01000047.1"/>
</dbReference>
<feature type="domain" description="Immunity protein Imm33" evidence="1">
    <location>
        <begin position="28"/>
        <end position="110"/>
    </location>
</feature>
<dbReference type="PATRIC" id="fig|1095749.3.peg.1999"/>
<gene>
    <name evidence="2" type="ORF">HMPREF1052_0661</name>
</gene>
<comment type="caution">
    <text evidence="2">The sequence shown here is derived from an EMBL/GenBank/DDBJ whole genome shotgun (WGS) entry which is preliminary data.</text>
</comment>
<keyword evidence="3" id="KW-1185">Reference proteome</keyword>
<evidence type="ECO:0000313" key="3">
    <source>
        <dbReference type="Proteomes" id="UP000006457"/>
    </source>
</evidence>
<accession>I3D6J8</accession>
<dbReference type="OrthoDB" id="4827574at2"/>
<dbReference type="PANTHER" id="PTHR38743:SF2">
    <property type="entry name" value="DUF2185 DOMAIN-CONTAINING PROTEIN"/>
    <property type="match status" value="1"/>
</dbReference>
<protein>
    <submittedName>
        <fullName evidence="2">PF09951 family protein</fullName>
    </submittedName>
</protein>
<dbReference type="Proteomes" id="UP000006457">
    <property type="component" value="Unassembled WGS sequence"/>
</dbReference>
<dbReference type="Pfam" id="PF09951">
    <property type="entry name" value="Imm33"/>
    <property type="match status" value="1"/>
</dbReference>
<name>I3D6J8_9PAST</name>
<dbReference type="EMBL" id="AJSX01000047">
    <property type="protein sequence ID" value="EIJ67341.1"/>
    <property type="molecule type" value="Genomic_DNA"/>
</dbReference>
<proteinExistence type="predicted"/>
<dbReference type="PANTHER" id="PTHR38743">
    <property type="entry name" value="SIMILAR TO GLYOXYLASE I FAMILY PROTEIN"/>
    <property type="match status" value="1"/>
</dbReference>
<dbReference type="eggNOG" id="COG4859">
    <property type="taxonomic scope" value="Bacteria"/>
</dbReference>
<evidence type="ECO:0000259" key="1">
    <source>
        <dbReference type="Pfam" id="PF09951"/>
    </source>
</evidence>
<dbReference type="AlphaFoldDB" id="I3D6J8"/>